<dbReference type="Pfam" id="PF02537">
    <property type="entry name" value="CRCB"/>
    <property type="match status" value="1"/>
</dbReference>
<dbReference type="HAMAP" id="MF_00454">
    <property type="entry name" value="FluC"/>
    <property type="match status" value="1"/>
</dbReference>
<dbReference type="GO" id="GO:0140114">
    <property type="term" value="P:cellular detoxification of fluoride"/>
    <property type="evidence" value="ECO:0007669"/>
    <property type="project" value="UniProtKB-UniRule"/>
</dbReference>
<keyword evidence="10" id="KW-0479">Metal-binding</keyword>
<feature type="binding site" evidence="10">
    <location>
        <position position="88"/>
    </location>
    <ligand>
        <name>Na(+)</name>
        <dbReference type="ChEBI" id="CHEBI:29101"/>
        <note>structural</note>
    </ligand>
</feature>
<evidence type="ECO:0000256" key="9">
    <source>
        <dbReference type="ARBA" id="ARBA00049940"/>
    </source>
</evidence>
<dbReference type="InterPro" id="IPR003691">
    <property type="entry name" value="FluC"/>
</dbReference>
<reference evidence="11 12" key="1">
    <citation type="submission" date="2020-01" db="EMBL/GenBank/DDBJ databases">
        <authorList>
            <person name="Deng T."/>
        </authorList>
    </citation>
    <scope>NUCLEOTIDE SEQUENCE [LARGE SCALE GENOMIC DNA]</scope>
    <source>
        <strain evidence="11 12">5221</strain>
    </source>
</reference>
<comment type="similarity">
    <text evidence="7 10">Belongs to the fluoride channel Fluc/FEX (TC 1.A.43) family.</text>
</comment>
<dbReference type="PANTHER" id="PTHR28259:SF1">
    <property type="entry name" value="FLUORIDE EXPORT PROTEIN 1-RELATED"/>
    <property type="match status" value="1"/>
</dbReference>
<dbReference type="EMBL" id="WWEQ01000025">
    <property type="protein sequence ID" value="MYM19811.1"/>
    <property type="molecule type" value="Genomic_DNA"/>
</dbReference>
<keyword evidence="12" id="KW-1185">Reference proteome</keyword>
<evidence type="ECO:0000256" key="6">
    <source>
        <dbReference type="ARBA" id="ARBA00023303"/>
    </source>
</evidence>
<feature type="transmembrane region" description="Helical" evidence="10">
    <location>
        <begin position="74"/>
        <end position="93"/>
    </location>
</feature>
<evidence type="ECO:0000256" key="10">
    <source>
        <dbReference type="HAMAP-Rule" id="MF_00454"/>
    </source>
</evidence>
<keyword evidence="10" id="KW-0915">Sodium</keyword>
<comment type="caution">
    <text evidence="11">The sequence shown here is derived from an EMBL/GenBank/DDBJ whole genome shotgun (WGS) entry which is preliminary data.</text>
</comment>
<feature type="binding site" evidence="10">
    <location>
        <position position="85"/>
    </location>
    <ligand>
        <name>Na(+)</name>
        <dbReference type="ChEBI" id="CHEBI:29101"/>
        <note>structural</note>
    </ligand>
</feature>
<evidence type="ECO:0000256" key="8">
    <source>
        <dbReference type="ARBA" id="ARBA00035585"/>
    </source>
</evidence>
<dbReference type="GO" id="GO:0046872">
    <property type="term" value="F:metal ion binding"/>
    <property type="evidence" value="ECO:0007669"/>
    <property type="project" value="UniProtKB-KW"/>
</dbReference>
<dbReference type="GO" id="GO:0062054">
    <property type="term" value="F:fluoride channel activity"/>
    <property type="evidence" value="ECO:0007669"/>
    <property type="project" value="UniProtKB-UniRule"/>
</dbReference>
<keyword evidence="5 10" id="KW-0472">Membrane</keyword>
<feature type="transmembrane region" description="Helical" evidence="10">
    <location>
        <begin position="40"/>
        <end position="62"/>
    </location>
</feature>
<organism evidence="11 12">
    <name type="scientific">Brevibacterium rongguiense</name>
    <dbReference type="NCBI Taxonomy" id="2695267"/>
    <lineage>
        <taxon>Bacteria</taxon>
        <taxon>Bacillati</taxon>
        <taxon>Actinomycetota</taxon>
        <taxon>Actinomycetes</taxon>
        <taxon>Micrococcales</taxon>
        <taxon>Brevibacteriaceae</taxon>
        <taxon>Brevibacterium</taxon>
    </lineage>
</organism>
<proteinExistence type="inferred from homology"/>
<evidence type="ECO:0000256" key="4">
    <source>
        <dbReference type="ARBA" id="ARBA00022989"/>
    </source>
</evidence>
<accession>A0A6N9H7E8</accession>
<comment type="catalytic activity">
    <reaction evidence="8">
        <text>fluoride(in) = fluoride(out)</text>
        <dbReference type="Rhea" id="RHEA:76159"/>
        <dbReference type="ChEBI" id="CHEBI:17051"/>
    </reaction>
    <physiologicalReaction direction="left-to-right" evidence="8">
        <dbReference type="Rhea" id="RHEA:76160"/>
    </physiologicalReaction>
</comment>
<evidence type="ECO:0000256" key="7">
    <source>
        <dbReference type="ARBA" id="ARBA00035120"/>
    </source>
</evidence>
<evidence type="ECO:0000256" key="2">
    <source>
        <dbReference type="ARBA" id="ARBA00022475"/>
    </source>
</evidence>
<gene>
    <name evidence="10" type="primary">fluC</name>
    <name evidence="10" type="synonym">crcB</name>
    <name evidence="11" type="ORF">GSY69_07465</name>
</gene>
<feature type="transmembrane region" description="Helical" evidence="10">
    <location>
        <begin position="113"/>
        <end position="133"/>
    </location>
</feature>
<evidence type="ECO:0000256" key="1">
    <source>
        <dbReference type="ARBA" id="ARBA00004651"/>
    </source>
</evidence>
<keyword evidence="10" id="KW-0406">Ion transport</keyword>
<comment type="activity regulation">
    <text evidence="10">Na(+) is not transported, but it plays an essential structural role and its presence is essential for fluoride channel function.</text>
</comment>
<keyword evidence="4 10" id="KW-1133">Transmembrane helix</keyword>
<keyword evidence="3 10" id="KW-0812">Transmembrane</keyword>
<comment type="subcellular location">
    <subcellularLocation>
        <location evidence="1 10">Cell membrane</location>
        <topology evidence="1 10">Multi-pass membrane protein</topology>
    </subcellularLocation>
</comment>
<dbReference type="Proteomes" id="UP000469215">
    <property type="component" value="Unassembled WGS sequence"/>
</dbReference>
<evidence type="ECO:0000256" key="5">
    <source>
        <dbReference type="ARBA" id="ARBA00023136"/>
    </source>
</evidence>
<comment type="function">
    <text evidence="9 10">Fluoride-specific ion channel. Important for reducing fluoride concentration in the cell, thus reducing its toxicity.</text>
</comment>
<evidence type="ECO:0000313" key="11">
    <source>
        <dbReference type="EMBL" id="MYM19811.1"/>
    </source>
</evidence>
<keyword evidence="2 10" id="KW-1003">Cell membrane</keyword>
<evidence type="ECO:0000256" key="3">
    <source>
        <dbReference type="ARBA" id="ARBA00022692"/>
    </source>
</evidence>
<name>A0A6N9H7E8_9MICO</name>
<dbReference type="GO" id="GO:0005886">
    <property type="term" value="C:plasma membrane"/>
    <property type="evidence" value="ECO:0007669"/>
    <property type="project" value="UniProtKB-SubCell"/>
</dbReference>
<protein>
    <recommendedName>
        <fullName evidence="10">Fluoride-specific ion channel FluC</fullName>
    </recommendedName>
</protein>
<dbReference type="AlphaFoldDB" id="A0A6N9H7E8"/>
<keyword evidence="6 10" id="KW-0407">Ion channel</keyword>
<keyword evidence="10" id="KW-0813">Transport</keyword>
<dbReference type="PANTHER" id="PTHR28259">
    <property type="entry name" value="FLUORIDE EXPORT PROTEIN 1-RELATED"/>
    <property type="match status" value="1"/>
</dbReference>
<evidence type="ECO:0000313" key="12">
    <source>
        <dbReference type="Proteomes" id="UP000469215"/>
    </source>
</evidence>
<sequence>MLFALTALAGGCGAVARFALDGAIRARLTSEGRSRLAGALPWGTVLINVSGSFALGALAGLAASGAAAAWHAPALTAVLGTGFLGGFTTFSTACVETVRLLQEGRWRASAANGLGVLVAGTAAAAAGLSLGTAL</sequence>